<dbReference type="AlphaFoldDB" id="A0A3D9ZW47"/>
<keyword evidence="1" id="KW-0812">Transmembrane</keyword>
<gene>
    <name evidence="2" type="ORF">DFJ67_6810</name>
</gene>
<feature type="transmembrane region" description="Helical" evidence="1">
    <location>
        <begin position="43"/>
        <end position="61"/>
    </location>
</feature>
<reference evidence="2 3" key="1">
    <citation type="submission" date="2018-08" db="EMBL/GenBank/DDBJ databases">
        <title>Sequencing the genomes of 1000 actinobacteria strains.</title>
        <authorList>
            <person name="Klenk H.-P."/>
        </authorList>
    </citation>
    <scope>NUCLEOTIDE SEQUENCE [LARGE SCALE GENOMIC DNA]</scope>
    <source>
        <strain evidence="2 3">DSM 44099</strain>
    </source>
</reference>
<evidence type="ECO:0000313" key="2">
    <source>
        <dbReference type="EMBL" id="REG00753.1"/>
    </source>
</evidence>
<organism evidence="2 3">
    <name type="scientific">Asanoa ferruginea</name>
    <dbReference type="NCBI Taxonomy" id="53367"/>
    <lineage>
        <taxon>Bacteria</taxon>
        <taxon>Bacillati</taxon>
        <taxon>Actinomycetota</taxon>
        <taxon>Actinomycetes</taxon>
        <taxon>Micromonosporales</taxon>
        <taxon>Micromonosporaceae</taxon>
        <taxon>Asanoa</taxon>
    </lineage>
</organism>
<sequence>MRGMSPITIRPRIQIAILVICFAVFLLIGTTYFNADVIAKRDWFGIILGVTIVPASLWGIWRALGLGIRIDDNGIRIRSQIDSRQRFIPWSQVESVECAAVDARAGITIHAPVLHFRDGTAPLPITGIGSYSIKAAEATTERLRALLTPPRETTVEG</sequence>
<evidence type="ECO:0000313" key="3">
    <source>
        <dbReference type="Proteomes" id="UP000256913"/>
    </source>
</evidence>
<evidence type="ECO:0008006" key="4">
    <source>
        <dbReference type="Google" id="ProtNLM"/>
    </source>
</evidence>
<comment type="caution">
    <text evidence="2">The sequence shown here is derived from an EMBL/GenBank/DDBJ whole genome shotgun (WGS) entry which is preliminary data.</text>
</comment>
<dbReference type="Proteomes" id="UP000256913">
    <property type="component" value="Unassembled WGS sequence"/>
</dbReference>
<keyword evidence="3" id="KW-1185">Reference proteome</keyword>
<keyword evidence="1" id="KW-0472">Membrane</keyword>
<dbReference type="EMBL" id="QUMQ01000001">
    <property type="protein sequence ID" value="REG00753.1"/>
    <property type="molecule type" value="Genomic_DNA"/>
</dbReference>
<name>A0A3D9ZW47_9ACTN</name>
<feature type="transmembrane region" description="Helical" evidence="1">
    <location>
        <begin position="12"/>
        <end position="31"/>
    </location>
</feature>
<evidence type="ECO:0000256" key="1">
    <source>
        <dbReference type="SAM" id="Phobius"/>
    </source>
</evidence>
<keyword evidence="1" id="KW-1133">Transmembrane helix</keyword>
<proteinExistence type="predicted"/>
<protein>
    <recommendedName>
        <fullName evidence="4">PH (Pleckstrin Homology) domain-containing protein</fullName>
    </recommendedName>
</protein>
<accession>A0A3D9ZW47</accession>